<reference evidence="1 2" key="1">
    <citation type="journal article" date="2020" name="ISME J.">
        <title>Comparative genomics reveals insights into cyanobacterial evolution and habitat adaptation.</title>
        <authorList>
            <person name="Chen M.Y."/>
            <person name="Teng W.K."/>
            <person name="Zhao L."/>
            <person name="Hu C.X."/>
            <person name="Zhou Y.K."/>
            <person name="Han B.P."/>
            <person name="Song L.R."/>
            <person name="Shu W.S."/>
        </authorList>
    </citation>
    <scope>NUCLEOTIDE SEQUENCE [LARGE SCALE GENOMIC DNA]</scope>
    <source>
        <strain evidence="1 2">FACHB-838</strain>
    </source>
</reference>
<dbReference type="Pfam" id="PF14388">
    <property type="entry name" value="DUF4419"/>
    <property type="match status" value="1"/>
</dbReference>
<dbReference type="RefSeq" id="WP_190945330.1">
    <property type="nucleotide sequence ID" value="NZ_JACJSI010000181.1"/>
</dbReference>
<keyword evidence="2" id="KW-1185">Reference proteome</keyword>
<dbReference type="PANTHER" id="PTHR31252:SF11">
    <property type="entry name" value="DUF4419 DOMAIN-CONTAINING PROTEIN"/>
    <property type="match status" value="1"/>
</dbReference>
<gene>
    <name evidence="1" type="ORF">H6G97_36230</name>
</gene>
<protein>
    <submittedName>
        <fullName evidence="1">DUF4419 domain-containing protein</fullName>
    </submittedName>
</protein>
<dbReference type="Proteomes" id="UP000623440">
    <property type="component" value="Unassembled WGS sequence"/>
</dbReference>
<dbReference type="InterPro" id="IPR025533">
    <property type="entry name" value="DUF4419"/>
</dbReference>
<dbReference type="PANTHER" id="PTHR31252">
    <property type="entry name" value="DUF4419 DOMAIN-CONTAINING PROTEIN"/>
    <property type="match status" value="1"/>
</dbReference>
<accession>A0ABR8DZB3</accession>
<dbReference type="EMBL" id="JACJSI010000181">
    <property type="protein sequence ID" value="MBD2534634.1"/>
    <property type="molecule type" value="Genomic_DNA"/>
</dbReference>
<comment type="caution">
    <text evidence="1">The sequence shown here is derived from an EMBL/GenBank/DDBJ whole genome shotgun (WGS) entry which is preliminary data.</text>
</comment>
<organism evidence="1 2">
    <name type="scientific">Nostoc flagelliforme FACHB-838</name>
    <dbReference type="NCBI Taxonomy" id="2692904"/>
    <lineage>
        <taxon>Bacteria</taxon>
        <taxon>Bacillati</taxon>
        <taxon>Cyanobacteriota</taxon>
        <taxon>Cyanophyceae</taxon>
        <taxon>Nostocales</taxon>
        <taxon>Nostocaceae</taxon>
        <taxon>Nostoc</taxon>
    </lineage>
</organism>
<evidence type="ECO:0000313" key="1">
    <source>
        <dbReference type="EMBL" id="MBD2534634.1"/>
    </source>
</evidence>
<evidence type="ECO:0000313" key="2">
    <source>
        <dbReference type="Proteomes" id="UP000623440"/>
    </source>
</evidence>
<sequence>MTLLAPILEQTVGKIRFCVDDVKSTQERLPVENAKFQLEKQLGKQLLAFSHNDTFEVIPDQGIHSLALAVHTAFSEHRPLLLTPDIIWITLSQGFAQHINNHAETLRSRLVNYQGKQQLIVETRQIPSHPQHWSQAVQEWALHIRDYVGADLYQLLECNFSTTTPITHTASHVVMMNAFQKYFDYVMYCVCGIPEITLLGTVEDWQTISDRVQVIAEYDLDWWTARLMPICREFVETASGRPSLLFWRCIYKPEPVYGVELITGWLADLFPYITHSVTKAPSVKNPVLEIDRCELENASLSEQLFFKQIAHGISPECLPLGLSQTPFQLITPDGQEHSLELLAGFIGVHQDSLEQTLQPEIGWAVRERNNNFAQLLDKIQQQHITQAPIDWSEFYQNASDAVPKEHIQILERFDGAILYANSGHSWQIPKFNSGKTYEIPEPNSLYYDATHLIDLEDGRCIAYVFNSRSCECLILLGKQTLDHNQLQNPIVIAKSIPELFERIFQVQGRYYFDDSHFVWEP</sequence>
<proteinExistence type="predicted"/>
<name>A0ABR8DZB3_9NOSO</name>